<organism evidence="1 2">
    <name type="scientific">Uliginosibacterium flavum</name>
    <dbReference type="NCBI Taxonomy" id="1396831"/>
    <lineage>
        <taxon>Bacteria</taxon>
        <taxon>Pseudomonadati</taxon>
        <taxon>Pseudomonadota</taxon>
        <taxon>Betaproteobacteria</taxon>
        <taxon>Rhodocyclales</taxon>
        <taxon>Zoogloeaceae</taxon>
        <taxon>Uliginosibacterium</taxon>
    </lineage>
</organism>
<evidence type="ECO:0000313" key="1">
    <source>
        <dbReference type="EMBL" id="MET7013589.1"/>
    </source>
</evidence>
<accession>A0ABV2TI66</accession>
<keyword evidence="2" id="KW-1185">Reference proteome</keyword>
<dbReference type="EMBL" id="JBEWZI010000004">
    <property type="protein sequence ID" value="MET7013589.1"/>
    <property type="molecule type" value="Genomic_DNA"/>
</dbReference>
<evidence type="ECO:0000313" key="2">
    <source>
        <dbReference type="Proteomes" id="UP001549691"/>
    </source>
</evidence>
<protein>
    <submittedName>
        <fullName evidence="1">Uncharacterized protein</fullName>
    </submittedName>
</protein>
<sequence>MDFLLGITVPVSANTLRYHVHPVFADFSGEVHVSSTFPGVENANVEMEPRRTSTFFYCPDVAVDTSKQIVAAPVGKELVAMLAQVMPYPARCSLTKMPQSLVMLSASYFGCMVRSFS</sequence>
<reference evidence="1 2" key="1">
    <citation type="submission" date="2024-07" db="EMBL/GenBank/DDBJ databases">
        <title>Uliginosibacterium flavum JJ3220;KACC:17644.</title>
        <authorList>
            <person name="Kim M.K."/>
        </authorList>
    </citation>
    <scope>NUCLEOTIDE SEQUENCE [LARGE SCALE GENOMIC DNA]</scope>
    <source>
        <strain evidence="1 2">KACC:17644</strain>
    </source>
</reference>
<proteinExistence type="predicted"/>
<dbReference type="RefSeq" id="WP_354600052.1">
    <property type="nucleotide sequence ID" value="NZ_JBEWZI010000004.1"/>
</dbReference>
<dbReference type="Proteomes" id="UP001549691">
    <property type="component" value="Unassembled WGS sequence"/>
</dbReference>
<comment type="caution">
    <text evidence="1">The sequence shown here is derived from an EMBL/GenBank/DDBJ whole genome shotgun (WGS) entry which is preliminary data.</text>
</comment>
<name>A0ABV2TI66_9RHOO</name>
<gene>
    <name evidence="1" type="ORF">ABXR19_05270</name>
</gene>